<reference evidence="1" key="1">
    <citation type="submission" date="2009-10" db="EMBL/GenBank/DDBJ databases">
        <title>Diversity of trophic interactions inside an arsenic-rich microbial ecosystem.</title>
        <authorList>
            <person name="Bertin P.N."/>
            <person name="Heinrich-Salmeron A."/>
            <person name="Pelletier E."/>
            <person name="Goulhen-Chollet F."/>
            <person name="Arsene-Ploetze F."/>
            <person name="Gallien S."/>
            <person name="Calteau A."/>
            <person name="Vallenet D."/>
            <person name="Casiot C."/>
            <person name="Chane-Woon-Ming B."/>
            <person name="Giloteaux L."/>
            <person name="Barakat M."/>
            <person name="Bonnefoy V."/>
            <person name="Bruneel O."/>
            <person name="Chandler M."/>
            <person name="Cleiss J."/>
            <person name="Duran R."/>
            <person name="Elbaz-Poulichet F."/>
            <person name="Fonknechten N."/>
            <person name="Lauga B."/>
            <person name="Mornico D."/>
            <person name="Ortet P."/>
            <person name="Schaeffer C."/>
            <person name="Siguier P."/>
            <person name="Alexander Thil Smith A."/>
            <person name="Van Dorsselaer A."/>
            <person name="Weissenbach J."/>
            <person name="Medigue C."/>
            <person name="Le Paslier D."/>
        </authorList>
    </citation>
    <scope>NUCLEOTIDE SEQUENCE</scope>
</reference>
<proteinExistence type="predicted"/>
<comment type="caution">
    <text evidence="1">The sequence shown here is derived from an EMBL/GenBank/DDBJ whole genome shotgun (WGS) entry which is preliminary data.</text>
</comment>
<name>E6PQI2_9ZZZZ</name>
<evidence type="ECO:0000313" key="1">
    <source>
        <dbReference type="EMBL" id="CBH97187.1"/>
    </source>
</evidence>
<accession>E6PQI2</accession>
<gene>
    <name evidence="1" type="ORF">CARN2_2659</name>
</gene>
<dbReference type="EMBL" id="CABM01000042">
    <property type="protein sequence ID" value="CBH97187.1"/>
    <property type="molecule type" value="Genomic_DNA"/>
</dbReference>
<organism evidence="1">
    <name type="scientific">mine drainage metagenome</name>
    <dbReference type="NCBI Taxonomy" id="410659"/>
    <lineage>
        <taxon>unclassified sequences</taxon>
        <taxon>metagenomes</taxon>
        <taxon>ecological metagenomes</taxon>
    </lineage>
</organism>
<sequence>MEEFMVNRWNNAVAQLFWKDESNFDTFDFCCPAVSGKIVSIGNALIVKNAISFFQLSTLHLYGASLTLREALAVKGQSGNEKSFDKVVCFSITTVPVRLTFSLWGFLVA</sequence>
<protein>
    <submittedName>
        <fullName evidence="1">Uncharacterized protein</fullName>
    </submittedName>
</protein>
<dbReference type="AlphaFoldDB" id="E6PQI2"/>